<protein>
    <submittedName>
        <fullName evidence="2">Uncharacterized protein</fullName>
    </submittedName>
</protein>
<sequence>EEASSALKRKSKSSEQQAAKRQKLDEEVEDLKKHLQIVPNEEDDVYTEATPLSPKVPVVDYQIHTENNKPYYKIIRADGSTLRIHFE</sequence>
<organism evidence="2">
    <name type="scientific">Tanacetum cinerariifolium</name>
    <name type="common">Dalmatian daisy</name>
    <name type="synonym">Chrysanthemum cinerariifolium</name>
    <dbReference type="NCBI Taxonomy" id="118510"/>
    <lineage>
        <taxon>Eukaryota</taxon>
        <taxon>Viridiplantae</taxon>
        <taxon>Streptophyta</taxon>
        <taxon>Embryophyta</taxon>
        <taxon>Tracheophyta</taxon>
        <taxon>Spermatophyta</taxon>
        <taxon>Magnoliopsida</taxon>
        <taxon>eudicotyledons</taxon>
        <taxon>Gunneridae</taxon>
        <taxon>Pentapetalae</taxon>
        <taxon>asterids</taxon>
        <taxon>campanulids</taxon>
        <taxon>Asterales</taxon>
        <taxon>Asteraceae</taxon>
        <taxon>Asteroideae</taxon>
        <taxon>Anthemideae</taxon>
        <taxon>Anthemidinae</taxon>
        <taxon>Tanacetum</taxon>
    </lineage>
</organism>
<comment type="caution">
    <text evidence="2">The sequence shown here is derived from an EMBL/GenBank/DDBJ whole genome shotgun (WGS) entry which is preliminary data.</text>
</comment>
<dbReference type="EMBL" id="BKCJ011846543">
    <property type="protein sequence ID" value="GFD57916.1"/>
    <property type="molecule type" value="Genomic_DNA"/>
</dbReference>
<evidence type="ECO:0000313" key="2">
    <source>
        <dbReference type="EMBL" id="GFD57916.1"/>
    </source>
</evidence>
<proteinExistence type="predicted"/>
<gene>
    <name evidence="2" type="ORF">Tci_929885</name>
</gene>
<accession>A0A699XJ99</accession>
<reference evidence="2" key="1">
    <citation type="journal article" date="2019" name="Sci. Rep.">
        <title>Draft genome of Tanacetum cinerariifolium, the natural source of mosquito coil.</title>
        <authorList>
            <person name="Yamashiro T."/>
            <person name="Shiraishi A."/>
            <person name="Satake H."/>
            <person name="Nakayama K."/>
        </authorList>
    </citation>
    <scope>NUCLEOTIDE SEQUENCE</scope>
</reference>
<feature type="region of interest" description="Disordered" evidence="1">
    <location>
        <begin position="1"/>
        <end position="26"/>
    </location>
</feature>
<dbReference type="AlphaFoldDB" id="A0A699XJ99"/>
<feature type="non-terminal residue" evidence="2">
    <location>
        <position position="1"/>
    </location>
</feature>
<name>A0A699XJ99_TANCI</name>
<evidence type="ECO:0000256" key="1">
    <source>
        <dbReference type="SAM" id="MobiDB-lite"/>
    </source>
</evidence>
<feature type="non-terminal residue" evidence="2">
    <location>
        <position position="87"/>
    </location>
</feature>